<organism evidence="13 14">
    <name type="scientific">Enterococcus sulfureus ATCC 49903</name>
    <dbReference type="NCBI Taxonomy" id="1140003"/>
    <lineage>
        <taxon>Bacteria</taxon>
        <taxon>Bacillati</taxon>
        <taxon>Bacillota</taxon>
        <taxon>Bacilli</taxon>
        <taxon>Lactobacillales</taxon>
        <taxon>Enterococcaceae</taxon>
        <taxon>Enterococcus</taxon>
    </lineage>
</organism>
<keyword evidence="14" id="KW-1185">Reference proteome</keyword>
<evidence type="ECO:0000256" key="11">
    <source>
        <dbReference type="RuleBase" id="RU364106"/>
    </source>
</evidence>
<dbReference type="AlphaFoldDB" id="S0L921"/>
<dbReference type="Gene3D" id="3.40.50.300">
    <property type="entry name" value="P-loop containing nucleotide triphosphate hydrolases"/>
    <property type="match status" value="2"/>
</dbReference>
<dbReference type="Gene3D" id="3.30.420.10">
    <property type="entry name" value="Ribonuclease H-like superfamily/Ribonuclease H"/>
    <property type="match status" value="1"/>
</dbReference>
<evidence type="ECO:0000256" key="6">
    <source>
        <dbReference type="ARBA" id="ARBA00022801"/>
    </source>
</evidence>
<dbReference type="GO" id="GO:0003678">
    <property type="term" value="F:DNA helicase activity"/>
    <property type="evidence" value="ECO:0007669"/>
    <property type="project" value="TreeGrafter"/>
</dbReference>
<keyword evidence="9" id="KW-0239">DNA-directed DNA polymerase</keyword>
<feature type="short sequence motif" description="DEAH box" evidence="10">
    <location>
        <begin position="460"/>
        <end position="463"/>
    </location>
</feature>
<dbReference type="CDD" id="cd06127">
    <property type="entry name" value="DEDDh"/>
    <property type="match status" value="1"/>
</dbReference>
<dbReference type="InterPro" id="IPR012337">
    <property type="entry name" value="RNaseH-like_sf"/>
</dbReference>
<evidence type="ECO:0000259" key="12">
    <source>
        <dbReference type="PROSITE" id="PS51193"/>
    </source>
</evidence>
<keyword evidence="7 10" id="KW-0269">Exonuclease</keyword>
<dbReference type="eggNOG" id="COG2176">
    <property type="taxonomic scope" value="Bacteria"/>
</dbReference>
<evidence type="ECO:0000313" key="14">
    <source>
        <dbReference type="Proteomes" id="UP000015961"/>
    </source>
</evidence>
<evidence type="ECO:0000256" key="1">
    <source>
        <dbReference type="ARBA" id="ARBA00022679"/>
    </source>
</evidence>
<evidence type="ECO:0000256" key="3">
    <source>
        <dbReference type="ARBA" id="ARBA00022705"/>
    </source>
</evidence>
<dbReference type="SUPFAM" id="SSF52540">
    <property type="entry name" value="P-loop containing nucleoside triphosphate hydrolases"/>
    <property type="match status" value="1"/>
</dbReference>
<dbReference type="GO" id="GO:0006260">
    <property type="term" value="P:DNA replication"/>
    <property type="evidence" value="ECO:0007669"/>
    <property type="project" value="UniProtKB-KW"/>
</dbReference>
<dbReference type="InterPro" id="IPR013520">
    <property type="entry name" value="Ribonucl_H"/>
</dbReference>
<dbReference type="GO" id="GO:0005524">
    <property type="term" value="F:ATP binding"/>
    <property type="evidence" value="ECO:0007669"/>
    <property type="project" value="UniProtKB-UniRule"/>
</dbReference>
<dbReference type="FunFam" id="3.30.420.10:FF:000045">
    <property type="entry name" value="3'-5' exonuclease DinG"/>
    <property type="match status" value="1"/>
</dbReference>
<protein>
    <recommendedName>
        <fullName evidence="10 11">3'-5' exonuclease DinG</fullName>
        <ecNumber evidence="10 11">3.1.-.-</ecNumber>
    </recommendedName>
</protein>
<dbReference type="InterPro" id="IPR014013">
    <property type="entry name" value="Helic_SF1/SF2_ATP-bd_DinG/Rad3"/>
</dbReference>
<comment type="similarity">
    <text evidence="10 11">Belongs to the helicase family. DinG subfamily. Type 2 sub-subfamily.</text>
</comment>
<dbReference type="EMBL" id="ASWO01000005">
    <property type="protein sequence ID" value="EOT84103.1"/>
    <property type="molecule type" value="Genomic_DNA"/>
</dbReference>
<keyword evidence="4 10" id="KW-0540">Nuclease</keyword>
<dbReference type="HAMAP" id="MF_02206">
    <property type="entry name" value="DinG_exonucl"/>
    <property type="match status" value="1"/>
</dbReference>
<evidence type="ECO:0000256" key="5">
    <source>
        <dbReference type="ARBA" id="ARBA00022741"/>
    </source>
</evidence>
<dbReference type="EC" id="3.1.-.-" evidence="10 11"/>
<dbReference type="GO" id="GO:0008408">
    <property type="term" value="F:3'-5' exonuclease activity"/>
    <property type="evidence" value="ECO:0007669"/>
    <property type="project" value="UniProtKB-UniRule"/>
</dbReference>
<keyword evidence="8 10" id="KW-0067">ATP-binding</keyword>
<evidence type="ECO:0000256" key="8">
    <source>
        <dbReference type="ARBA" id="ARBA00022840"/>
    </source>
</evidence>
<evidence type="ECO:0000256" key="10">
    <source>
        <dbReference type="HAMAP-Rule" id="MF_02206"/>
    </source>
</evidence>
<dbReference type="InterPro" id="IPR006555">
    <property type="entry name" value="ATP-dep_Helicase_C"/>
</dbReference>
<dbReference type="GO" id="GO:0016818">
    <property type="term" value="F:hydrolase activity, acting on acid anhydrides, in phosphorus-containing anhydrides"/>
    <property type="evidence" value="ECO:0007669"/>
    <property type="project" value="InterPro"/>
</dbReference>
<dbReference type="Pfam" id="PF00929">
    <property type="entry name" value="RNase_T"/>
    <property type="match status" value="1"/>
</dbReference>
<dbReference type="PANTHER" id="PTHR11472:SF34">
    <property type="entry name" value="REGULATOR OF TELOMERE ELONGATION HELICASE 1"/>
    <property type="match status" value="1"/>
</dbReference>
<evidence type="ECO:0000256" key="7">
    <source>
        <dbReference type="ARBA" id="ARBA00022839"/>
    </source>
</evidence>
<dbReference type="SMART" id="SM00491">
    <property type="entry name" value="HELICc2"/>
    <property type="match status" value="1"/>
</dbReference>
<dbReference type="InterPro" id="IPR006054">
    <property type="entry name" value="DnaQ"/>
</dbReference>
<feature type="binding site" evidence="10">
    <location>
        <begin position="282"/>
        <end position="289"/>
    </location>
    <ligand>
        <name>ATP</name>
        <dbReference type="ChEBI" id="CHEBI:30616"/>
    </ligand>
</feature>
<dbReference type="STRING" id="1140003.OMY_00849"/>
<dbReference type="PATRIC" id="fig|1140003.3.peg.805"/>
<dbReference type="InterPro" id="IPR036397">
    <property type="entry name" value="RNaseH_sf"/>
</dbReference>
<dbReference type="GO" id="GO:0003887">
    <property type="term" value="F:DNA-directed DNA polymerase activity"/>
    <property type="evidence" value="ECO:0007669"/>
    <property type="project" value="UniProtKB-KW"/>
</dbReference>
<dbReference type="OrthoDB" id="9803913at2"/>
<evidence type="ECO:0000256" key="2">
    <source>
        <dbReference type="ARBA" id="ARBA00022695"/>
    </source>
</evidence>
<sequence>MKTTYAVVDLETTGTNPKEDRIFQFGCVLIQEGEIVGRFATDINPDRPISKQIQHLTQVDNRKVKHAPYFEDVAETIYQLLSDTVFVAHNIHFDYRFLSAELMRCGLPELTLNGIDTVELAQIFLPTEVSFRLGDLAESLAFTHDMPHQADSDAEVTAKLFLTIEEKMRQLPLITMEKITECARHLSMQTNLFIESIYREMRESLRPLPDHLQVVEQLALVKPEYRLYESPSYTRTYPSSKEEKAQWFKEQLGYRKSQQLLMDQVFAHFSAQTSDKNCFIEAETGSGKTVGYLFPSSFLATAKNPLIISTASILLQHQLLQRDILQLNQISPYPLQAVVVKSHKHYLDLERFQKTLGKQTEMKQYALFQMMILVWLTQTTTGDLDELNLLRLDHLFFTQVTHLGVDFISSQSAFYNWDFLRRLYAKMHQSNLIIVNHAFLAHESKRDQPILPKSPYLLIDEAHHLPAALERVATVAFNSQQLNQVVQGLKESKWPQQNDPQVALFFRLLDQLDETSLQLSEYFYELKPVQTVEWIVEDATRDSLPIVVERTIQRVQQTFRDMLTLIAQFEEVLLQEMPEYAGEKAELFAQVKQQQQAFQHFFYTNGLSHLRRIVYTKHIRNMYFETIDLNATDITTKSFYARYQRIAYLGATLTTQDRPNYLPEQLGLATPVLRLPTEFDYAKQARLFTVVARPTSDPTQRLIEQLRTLFQHYSESILVLFTSHEQLQAVYQALHFEFLQAGREILAQGIGGSRQKLLKRFSQSNQSILFGADSFWEGVDLPGNQLHLLVVTKLPFENPKRPLVQAKYAYLESLGKNAFQAEALPKAVMKLRQGFGRLIRSTSDKGMMVVLDSRLLTASYGADFIRSLPRELPAVNGTIQEAVVAIEDFFATNQEKNASESKNLL</sequence>
<keyword evidence="2" id="KW-0548">Nucleotidyltransferase</keyword>
<comment type="caution">
    <text evidence="13">The sequence shown here is derived from an EMBL/GenBank/DDBJ whole genome shotgun (WGS) entry which is preliminary data.</text>
</comment>
<proteinExistence type="inferred from homology"/>
<keyword evidence="6 10" id="KW-0378">Hydrolase</keyword>
<accession>S0L921</accession>
<name>S0L921_9ENTE</name>
<dbReference type="GO" id="GO:0003677">
    <property type="term" value="F:DNA binding"/>
    <property type="evidence" value="ECO:0007669"/>
    <property type="project" value="InterPro"/>
</dbReference>
<feature type="domain" description="Helicase ATP-binding" evidence="12">
    <location>
        <begin position="244"/>
        <end position="516"/>
    </location>
</feature>
<dbReference type="Proteomes" id="UP000015961">
    <property type="component" value="Unassembled WGS sequence"/>
</dbReference>
<dbReference type="RefSeq" id="WP_016185302.1">
    <property type="nucleotide sequence ID" value="NZ_ASWO01000005.1"/>
</dbReference>
<keyword evidence="1" id="KW-0808">Transferase</keyword>
<gene>
    <name evidence="10 11" type="primary">dinG</name>
    <name evidence="13" type="ORF">I573_01829</name>
</gene>
<dbReference type="Pfam" id="PF13307">
    <property type="entry name" value="Helicase_C_2"/>
    <property type="match status" value="1"/>
</dbReference>
<comment type="function">
    <text evidence="10 11">3'-5' exonuclease.</text>
</comment>
<dbReference type="InterPro" id="IPR006310">
    <property type="entry name" value="DinG"/>
</dbReference>
<dbReference type="InterPro" id="IPR045028">
    <property type="entry name" value="DinG/Rad3-like"/>
</dbReference>
<keyword evidence="5 10" id="KW-0547">Nucleotide-binding</keyword>
<keyword evidence="3" id="KW-0235">DNA replication</keyword>
<dbReference type="PROSITE" id="PS51193">
    <property type="entry name" value="HELICASE_ATP_BIND_2"/>
    <property type="match status" value="1"/>
</dbReference>
<reference evidence="13 14" key="1">
    <citation type="submission" date="2013-03" db="EMBL/GenBank/DDBJ databases">
        <title>The Genome Sequence of Enterococcus sulfureus ATCC_49903 (PacBio/Illumina hybrid assembly).</title>
        <authorList>
            <consortium name="The Broad Institute Genomics Platform"/>
            <consortium name="The Broad Institute Genome Sequencing Center for Infectious Disease"/>
            <person name="Earl A."/>
            <person name="Russ C."/>
            <person name="Gilmore M."/>
            <person name="Surin D."/>
            <person name="Walker B."/>
            <person name="Young S."/>
            <person name="Zeng Q."/>
            <person name="Gargeya S."/>
            <person name="Fitzgerald M."/>
            <person name="Haas B."/>
            <person name="Abouelleil A."/>
            <person name="Allen A.W."/>
            <person name="Alvarado L."/>
            <person name="Arachchi H.M."/>
            <person name="Berlin A.M."/>
            <person name="Chapman S.B."/>
            <person name="Gainer-Dewar J."/>
            <person name="Goldberg J."/>
            <person name="Griggs A."/>
            <person name="Gujja S."/>
            <person name="Hansen M."/>
            <person name="Howarth C."/>
            <person name="Imamovic A."/>
            <person name="Ireland A."/>
            <person name="Larimer J."/>
            <person name="McCowan C."/>
            <person name="Murphy C."/>
            <person name="Pearson M."/>
            <person name="Poon T.W."/>
            <person name="Priest M."/>
            <person name="Roberts A."/>
            <person name="Saif S."/>
            <person name="Shea T."/>
            <person name="Sisk P."/>
            <person name="Sykes S."/>
            <person name="Wortman J."/>
            <person name="Nusbaum C."/>
            <person name="Birren B."/>
        </authorList>
    </citation>
    <scope>NUCLEOTIDE SEQUENCE [LARGE SCALE GENOMIC DNA]</scope>
    <source>
        <strain evidence="13 14">ATCC 49903</strain>
    </source>
</reference>
<dbReference type="SUPFAM" id="SSF53098">
    <property type="entry name" value="Ribonuclease H-like"/>
    <property type="match status" value="1"/>
</dbReference>
<dbReference type="NCBIfam" id="TIGR01407">
    <property type="entry name" value="dinG_rel"/>
    <property type="match status" value="1"/>
</dbReference>
<dbReference type="InterPro" id="IPR027417">
    <property type="entry name" value="P-loop_NTPase"/>
</dbReference>
<evidence type="ECO:0000256" key="9">
    <source>
        <dbReference type="ARBA" id="ARBA00022932"/>
    </source>
</evidence>
<dbReference type="PANTHER" id="PTHR11472">
    <property type="entry name" value="DNA REPAIR DEAD HELICASE RAD3/XP-D SUBFAMILY MEMBER"/>
    <property type="match status" value="1"/>
</dbReference>
<dbReference type="eggNOG" id="COG1199">
    <property type="taxonomic scope" value="Bacteria"/>
</dbReference>
<dbReference type="NCBIfam" id="TIGR00573">
    <property type="entry name" value="dnaq"/>
    <property type="match status" value="1"/>
</dbReference>
<evidence type="ECO:0000256" key="4">
    <source>
        <dbReference type="ARBA" id="ARBA00022722"/>
    </source>
</evidence>
<dbReference type="SMART" id="SM00479">
    <property type="entry name" value="EXOIII"/>
    <property type="match status" value="1"/>
</dbReference>
<evidence type="ECO:0000313" key="13">
    <source>
        <dbReference type="EMBL" id="EOT84103.1"/>
    </source>
</evidence>